<protein>
    <submittedName>
        <fullName evidence="1">Uncharacterized protein</fullName>
    </submittedName>
</protein>
<organism evidence="1 2">
    <name type="scientific">Peribacillus simplex</name>
    <dbReference type="NCBI Taxonomy" id="1478"/>
    <lineage>
        <taxon>Bacteria</taxon>
        <taxon>Bacillati</taxon>
        <taxon>Bacillota</taxon>
        <taxon>Bacilli</taxon>
        <taxon>Bacillales</taxon>
        <taxon>Bacillaceae</taxon>
        <taxon>Peribacillus</taxon>
    </lineage>
</organism>
<name>A0AAN2PL08_9BACI</name>
<reference evidence="1 2" key="1">
    <citation type="journal article" date="2014" name="Genome Announc.">
        <title>Genome Sequence of Bacillus simplex Strain P558, Isolated from a Human Fecal Sample.</title>
        <authorList>
            <person name="Croce O."/>
            <person name="Hugon P."/>
            <person name="Lagier J.C."/>
            <person name="Bibi F."/>
            <person name="Robert C."/>
            <person name="Azhar E.I."/>
            <person name="Raoult D."/>
            <person name="Fournier P.E."/>
        </authorList>
    </citation>
    <scope>NUCLEOTIDE SEQUENCE [LARGE SCALE GENOMIC DNA]</scope>
    <source>
        <strain evidence="1 2">P558</strain>
    </source>
</reference>
<dbReference type="EMBL" id="CCXW01000001">
    <property type="protein sequence ID" value="CEG34384.1"/>
    <property type="molecule type" value="Genomic_DNA"/>
</dbReference>
<dbReference type="AlphaFoldDB" id="A0AAN2PL08"/>
<evidence type="ECO:0000313" key="2">
    <source>
        <dbReference type="Proteomes" id="UP000182110"/>
    </source>
</evidence>
<keyword evidence="2" id="KW-1185">Reference proteome</keyword>
<sequence>MYNYGYYPYKVPYYTAPYYYDNSFANLPYYDDRLPVQTLVPVATI</sequence>
<dbReference type="Proteomes" id="UP000182110">
    <property type="component" value="Unassembled WGS sequence"/>
</dbReference>
<comment type="caution">
    <text evidence="1">The sequence shown here is derived from an EMBL/GenBank/DDBJ whole genome shotgun (WGS) entry which is preliminary data.</text>
</comment>
<proteinExistence type="predicted"/>
<accession>A0AAN2PL08</accession>
<gene>
    <name evidence="1" type="ORF">BN1180_04583</name>
</gene>
<evidence type="ECO:0000313" key="1">
    <source>
        <dbReference type="EMBL" id="CEG34384.1"/>
    </source>
</evidence>